<keyword evidence="3" id="KW-1185">Reference proteome</keyword>
<dbReference type="Proteomes" id="UP000190541">
    <property type="component" value="Unassembled WGS sequence"/>
</dbReference>
<dbReference type="EMBL" id="FUYS01000012">
    <property type="protein sequence ID" value="SKB88859.1"/>
    <property type="molecule type" value="Genomic_DNA"/>
</dbReference>
<protein>
    <submittedName>
        <fullName evidence="2">Uncharacterized protein</fullName>
    </submittedName>
</protein>
<accession>A0A1T5EYE4</accession>
<dbReference type="OrthoDB" id="1016806at2"/>
<feature type="chain" id="PRO_5013069509" evidence="1">
    <location>
        <begin position="24"/>
        <end position="340"/>
    </location>
</feature>
<organism evidence="2 3">
    <name type="scientific">Parapedobacter luteus</name>
    <dbReference type="NCBI Taxonomy" id="623280"/>
    <lineage>
        <taxon>Bacteria</taxon>
        <taxon>Pseudomonadati</taxon>
        <taxon>Bacteroidota</taxon>
        <taxon>Sphingobacteriia</taxon>
        <taxon>Sphingobacteriales</taxon>
        <taxon>Sphingobacteriaceae</taxon>
        <taxon>Parapedobacter</taxon>
    </lineage>
</organism>
<dbReference type="STRING" id="623280.SAMN05660226_03643"/>
<gene>
    <name evidence="2" type="ORF">SAMN05660226_03643</name>
</gene>
<feature type="signal peptide" evidence="1">
    <location>
        <begin position="1"/>
        <end position="23"/>
    </location>
</feature>
<dbReference type="AlphaFoldDB" id="A0A1T5EYE4"/>
<evidence type="ECO:0000256" key="1">
    <source>
        <dbReference type="SAM" id="SignalP"/>
    </source>
</evidence>
<keyword evidence="1" id="KW-0732">Signal</keyword>
<dbReference type="RefSeq" id="WP_139378773.1">
    <property type="nucleotide sequence ID" value="NZ_FUYS01000012.1"/>
</dbReference>
<proteinExistence type="predicted"/>
<evidence type="ECO:0000313" key="2">
    <source>
        <dbReference type="EMBL" id="SKB88859.1"/>
    </source>
</evidence>
<reference evidence="2 3" key="1">
    <citation type="submission" date="2017-02" db="EMBL/GenBank/DDBJ databases">
        <authorList>
            <person name="Peterson S.W."/>
        </authorList>
    </citation>
    <scope>NUCLEOTIDE SEQUENCE [LARGE SCALE GENOMIC DNA]</scope>
    <source>
        <strain evidence="2 3">DSM 22899</strain>
    </source>
</reference>
<name>A0A1T5EYE4_9SPHI</name>
<sequence length="340" mass="39510">MAICYRIFVTSLLLFVTIAGSHAQDVGWNTYFHGFADNREYGKSDQYSQSILGVRIAPEIYLSLDSIHFLHGGVNFLHEFGSKGTVAKQLAPTIYYNYKQQGHDFYIGMFPRRDLLSGYHRAIMNDTLNYYRPNIEGMLWRYQKNAFHQQLWIDWTSRQTETAREQFMVGLSGRLNMGRFYLSHNAMLWHDAGRKNNTDENEMPVRDNGAAMAKAGIDLSGLSSLDSLDINGGILVGYDRLRGIYGWRIPKGFITDLYAEYRKIFIANTFYVGDKLDVAYGDRFYTADFYDRLELGWKPLQYKGLESRFTLSFHFTRGAIDNQQQFTLQYNLGRLYTRQR</sequence>
<evidence type="ECO:0000313" key="3">
    <source>
        <dbReference type="Proteomes" id="UP000190541"/>
    </source>
</evidence>